<evidence type="ECO:0000313" key="2">
    <source>
        <dbReference type="EMBL" id="CAB9504163.1"/>
    </source>
</evidence>
<evidence type="ECO:0000256" key="1">
    <source>
        <dbReference type="SAM" id="Phobius"/>
    </source>
</evidence>
<organism evidence="2 3">
    <name type="scientific">Seminavis robusta</name>
    <dbReference type="NCBI Taxonomy" id="568900"/>
    <lineage>
        <taxon>Eukaryota</taxon>
        <taxon>Sar</taxon>
        <taxon>Stramenopiles</taxon>
        <taxon>Ochrophyta</taxon>
        <taxon>Bacillariophyta</taxon>
        <taxon>Bacillariophyceae</taxon>
        <taxon>Bacillariophycidae</taxon>
        <taxon>Naviculales</taxon>
        <taxon>Naviculaceae</taxon>
        <taxon>Seminavis</taxon>
    </lineage>
</organism>
<dbReference type="EMBL" id="CAICTM010000187">
    <property type="protein sequence ID" value="CAB9504163.1"/>
    <property type="molecule type" value="Genomic_DNA"/>
</dbReference>
<name>A0A9N8HBM1_9STRA</name>
<keyword evidence="1" id="KW-0812">Transmembrane</keyword>
<protein>
    <submittedName>
        <fullName evidence="2">Uncharacterized protein</fullName>
    </submittedName>
</protein>
<comment type="caution">
    <text evidence="2">The sequence shown here is derived from an EMBL/GenBank/DDBJ whole genome shotgun (WGS) entry which is preliminary data.</text>
</comment>
<sequence>MDLPSKCRQLLRTAVIAAVIAFMGIAYMGVDFELTLKFSQPSILSLDEPQDHPALSSSSSRNDQILTPKLYRNLSCPFEWSKFSCFHQGREAQAEAAHELVANAWKQQRKRTVRDYWKSPYFLQRDDDDSDDSTTGRSNLLLVGDSTMRQVFIALGCRFWQLDQIEEYHLDWKDHWPCNGTPNCITKGNHSGFETGRIRLKDGGPEIFFLPHSGALGGQHDIVDRWMQGWNSTQQQLSFQLNPKENETIYHLQSQRDVVVYNIGLHLGPAKRKDMYGKLNELGQSLLTSTKSPATTSSAPTWVYMTTITQHFQTVDGVYNSEPLKVSALSNSTTNNNCRGSVPKNPRRLDELQVFHEGQNVNVLLDVRDEAMGKYHVGGIDCTHYCMAGPPDLMAMQLLDRLAQHYFGRSKG</sequence>
<feature type="transmembrane region" description="Helical" evidence="1">
    <location>
        <begin position="12"/>
        <end position="30"/>
    </location>
</feature>
<accession>A0A9N8HBM1</accession>
<reference evidence="2" key="1">
    <citation type="submission" date="2020-06" db="EMBL/GenBank/DDBJ databases">
        <authorList>
            <consortium name="Plant Systems Biology data submission"/>
        </authorList>
    </citation>
    <scope>NUCLEOTIDE SEQUENCE</scope>
    <source>
        <strain evidence="2">D6</strain>
    </source>
</reference>
<gene>
    <name evidence="2" type="ORF">SEMRO_188_G081110.1</name>
</gene>
<evidence type="ECO:0000313" key="3">
    <source>
        <dbReference type="Proteomes" id="UP001153069"/>
    </source>
</evidence>
<keyword evidence="3" id="KW-1185">Reference proteome</keyword>
<proteinExistence type="predicted"/>
<dbReference type="Proteomes" id="UP001153069">
    <property type="component" value="Unassembled WGS sequence"/>
</dbReference>
<dbReference type="AlphaFoldDB" id="A0A9N8HBM1"/>
<dbReference type="OrthoDB" id="1103175at2759"/>
<keyword evidence="1" id="KW-0472">Membrane</keyword>
<keyword evidence="1" id="KW-1133">Transmembrane helix</keyword>